<evidence type="ECO:0000256" key="6">
    <source>
        <dbReference type="ARBA" id="ARBA00023239"/>
    </source>
</evidence>
<evidence type="ECO:0000256" key="4">
    <source>
        <dbReference type="ARBA" id="ARBA00020771"/>
    </source>
</evidence>
<dbReference type="SUPFAM" id="SSF51569">
    <property type="entry name" value="Aldolase"/>
    <property type="match status" value="1"/>
</dbReference>
<sequence>MDNAGKSQPENPISVLVFSVSVCLKSTIMFPTVRPRRLRYNPVLRDMVRETSLSVTNLIYPLFVTFGHNVKRPIQSMPGCVTESVDVIAQSAKEIHTLGIPAVILFGIPEHKDEKGAGAYDPDGVIQRAVKEIKHAVPELFVITDVCLCEYTSHGHCGILENGQILNDPTLELLAKTAVSHVRAGADMPAPSDMMDGRVLSIRTALDTEGFASIPIMSYAVKYSSAFYGPFREAAESTPAFGDRKSHQMDPANRREAIKEAAIDLEEGADILMVKPALSYLDIISDVKRAFNVPVAAYNVSGEYAMVHAGARLGWIDYEKVMMEVLLSIKRAGADLILTYFAKDAAKLLG</sequence>
<reference evidence="11 12" key="1">
    <citation type="submission" date="2015-11" db="EMBL/GenBank/DDBJ databases">
        <authorList>
            <person name="Lin W."/>
        </authorList>
    </citation>
    <scope>NUCLEOTIDE SEQUENCE [LARGE SCALE GENOMIC DNA]</scope>
    <source>
        <strain evidence="11 12">HCH-1</strain>
    </source>
</reference>
<evidence type="ECO:0000256" key="9">
    <source>
        <dbReference type="RuleBase" id="RU000515"/>
    </source>
</evidence>
<evidence type="ECO:0000256" key="2">
    <source>
        <dbReference type="ARBA" id="ARBA00008055"/>
    </source>
</evidence>
<evidence type="ECO:0000256" key="7">
    <source>
        <dbReference type="ARBA" id="ARBA00023244"/>
    </source>
</evidence>
<evidence type="ECO:0000256" key="5">
    <source>
        <dbReference type="ARBA" id="ARBA00023133"/>
    </source>
</evidence>
<keyword evidence="6 9" id="KW-0456">Lyase</keyword>
<accession>A0ABR5SCK5</accession>
<dbReference type="SMART" id="SM01004">
    <property type="entry name" value="ALAD"/>
    <property type="match status" value="1"/>
</dbReference>
<dbReference type="Proteomes" id="UP000060487">
    <property type="component" value="Unassembled WGS sequence"/>
</dbReference>
<dbReference type="PANTHER" id="PTHR11458">
    <property type="entry name" value="DELTA-AMINOLEVULINIC ACID DEHYDRATASE"/>
    <property type="match status" value="1"/>
</dbReference>
<evidence type="ECO:0000256" key="8">
    <source>
        <dbReference type="ARBA" id="ARBA00047651"/>
    </source>
</evidence>
<name>A0ABR5SCK5_9BACT</name>
<dbReference type="Gene3D" id="3.20.20.70">
    <property type="entry name" value="Aldolase class I"/>
    <property type="match status" value="1"/>
</dbReference>
<keyword evidence="7 9" id="KW-0627">Porphyrin biosynthesis</keyword>
<gene>
    <name evidence="11" type="ORF">ASN18_2614</name>
</gene>
<evidence type="ECO:0000256" key="3">
    <source>
        <dbReference type="ARBA" id="ARBA00012053"/>
    </source>
</evidence>
<dbReference type="CDD" id="cd00384">
    <property type="entry name" value="ALAD_PBGS"/>
    <property type="match status" value="1"/>
</dbReference>
<dbReference type="PANTHER" id="PTHR11458:SF0">
    <property type="entry name" value="DELTA-AMINOLEVULINIC ACID DEHYDRATASE"/>
    <property type="match status" value="1"/>
</dbReference>
<protein>
    <recommendedName>
        <fullName evidence="4 9">Delta-aminolevulinic acid dehydratase</fullName>
        <ecNumber evidence="3 9">4.2.1.24</ecNumber>
    </recommendedName>
</protein>
<proteinExistence type="inferred from homology"/>
<evidence type="ECO:0000256" key="1">
    <source>
        <dbReference type="ARBA" id="ARBA00004694"/>
    </source>
</evidence>
<evidence type="ECO:0000313" key="11">
    <source>
        <dbReference type="EMBL" id="KWT81190.1"/>
    </source>
</evidence>
<evidence type="ECO:0000313" key="12">
    <source>
        <dbReference type="Proteomes" id="UP000060487"/>
    </source>
</evidence>
<comment type="pathway">
    <text evidence="1">Porphyrin-containing compound metabolism; protoporphyrin-IX biosynthesis; coproporphyrinogen-III from 5-aminolevulinate: step 1/4.</text>
</comment>
<dbReference type="PRINTS" id="PR00144">
    <property type="entry name" value="DALDHYDRTASE"/>
</dbReference>
<organism evidence="11 12">
    <name type="scientific">Candidatus Magnetominusculus xianensis</name>
    <dbReference type="NCBI Taxonomy" id="1748249"/>
    <lineage>
        <taxon>Bacteria</taxon>
        <taxon>Pseudomonadati</taxon>
        <taxon>Nitrospirota</taxon>
        <taxon>Nitrospiria</taxon>
        <taxon>Nitrospirales</taxon>
        <taxon>Nitrospiraceae</taxon>
        <taxon>Candidatus Magnetominusculus</taxon>
    </lineage>
</organism>
<comment type="catalytic activity">
    <reaction evidence="8 9">
        <text>2 5-aminolevulinate = porphobilinogen + 2 H2O + H(+)</text>
        <dbReference type="Rhea" id="RHEA:24064"/>
        <dbReference type="ChEBI" id="CHEBI:15377"/>
        <dbReference type="ChEBI" id="CHEBI:15378"/>
        <dbReference type="ChEBI" id="CHEBI:58126"/>
        <dbReference type="ChEBI" id="CHEBI:356416"/>
        <dbReference type="EC" id="4.2.1.24"/>
    </reaction>
</comment>
<dbReference type="EMBL" id="LNQR01000100">
    <property type="protein sequence ID" value="KWT81190.1"/>
    <property type="molecule type" value="Genomic_DNA"/>
</dbReference>
<keyword evidence="5" id="KW-0350">Heme biosynthesis</keyword>
<dbReference type="GO" id="GO:0004655">
    <property type="term" value="F:porphobilinogen synthase activity"/>
    <property type="evidence" value="ECO:0007669"/>
    <property type="project" value="UniProtKB-EC"/>
</dbReference>
<dbReference type="PROSITE" id="PS00169">
    <property type="entry name" value="D_ALA_DEHYDRATASE"/>
    <property type="match status" value="1"/>
</dbReference>
<dbReference type="Pfam" id="PF00490">
    <property type="entry name" value="ALAD"/>
    <property type="match status" value="1"/>
</dbReference>
<comment type="caution">
    <text evidence="11">The sequence shown here is derived from an EMBL/GenBank/DDBJ whole genome shotgun (WGS) entry which is preliminary data.</text>
</comment>
<dbReference type="EC" id="4.2.1.24" evidence="3 9"/>
<dbReference type="InterPro" id="IPR001731">
    <property type="entry name" value="ALAD"/>
</dbReference>
<evidence type="ECO:0000256" key="10">
    <source>
        <dbReference type="RuleBase" id="RU004161"/>
    </source>
</evidence>
<dbReference type="InterPro" id="IPR013785">
    <property type="entry name" value="Aldolase_TIM"/>
</dbReference>
<dbReference type="InterPro" id="IPR030656">
    <property type="entry name" value="ALAD_AS"/>
</dbReference>
<comment type="similarity">
    <text evidence="2 10">Belongs to the ALAD family.</text>
</comment>
<comment type="subunit">
    <text evidence="9">Homooctamer.</text>
</comment>
<dbReference type="NCBIfam" id="NF006762">
    <property type="entry name" value="PRK09283.1"/>
    <property type="match status" value="1"/>
</dbReference>
<dbReference type="PIRSF" id="PIRSF001415">
    <property type="entry name" value="Porphbilin_synth"/>
    <property type="match status" value="1"/>
</dbReference>
<keyword evidence="12" id="KW-1185">Reference proteome</keyword>